<proteinExistence type="predicted"/>
<protein>
    <recommendedName>
        <fullName evidence="3">RRM domain-containing protein</fullName>
    </recommendedName>
</protein>
<evidence type="ECO:0000256" key="1">
    <source>
        <dbReference type="PROSITE-ProRule" id="PRU00176"/>
    </source>
</evidence>
<gene>
    <name evidence="4" type="ORF">E3Q22_03877</name>
</gene>
<dbReference type="AlphaFoldDB" id="A0A4T0LZW8"/>
<comment type="caution">
    <text evidence="4">The sequence shown here is derived from an EMBL/GenBank/DDBJ whole genome shotgun (WGS) entry which is preliminary data.</text>
</comment>
<evidence type="ECO:0000256" key="2">
    <source>
        <dbReference type="SAM" id="MobiDB-lite"/>
    </source>
</evidence>
<dbReference type="EMBL" id="SPRC01000058">
    <property type="protein sequence ID" value="TIB75728.1"/>
    <property type="molecule type" value="Genomic_DNA"/>
</dbReference>
<feature type="domain" description="RRM" evidence="3">
    <location>
        <begin position="7"/>
        <end position="86"/>
    </location>
</feature>
<feature type="region of interest" description="Disordered" evidence="2">
    <location>
        <begin position="460"/>
        <end position="485"/>
    </location>
</feature>
<dbReference type="PROSITE" id="PS50102">
    <property type="entry name" value="RRM"/>
    <property type="match status" value="1"/>
</dbReference>
<organism evidence="4 5">
    <name type="scientific">Wallemia mellicola</name>
    <dbReference type="NCBI Taxonomy" id="1708541"/>
    <lineage>
        <taxon>Eukaryota</taxon>
        <taxon>Fungi</taxon>
        <taxon>Dikarya</taxon>
        <taxon>Basidiomycota</taxon>
        <taxon>Wallemiomycotina</taxon>
        <taxon>Wallemiomycetes</taxon>
        <taxon>Wallemiales</taxon>
        <taxon>Wallemiaceae</taxon>
        <taxon>Wallemia</taxon>
    </lineage>
</organism>
<dbReference type="Gene3D" id="3.30.70.330">
    <property type="match status" value="1"/>
</dbReference>
<dbReference type="GO" id="GO:0003723">
    <property type="term" value="F:RNA binding"/>
    <property type="evidence" value="ECO:0007669"/>
    <property type="project" value="UniProtKB-UniRule"/>
</dbReference>
<dbReference type="InterPro" id="IPR035979">
    <property type="entry name" value="RBD_domain_sf"/>
</dbReference>
<evidence type="ECO:0000313" key="5">
    <source>
        <dbReference type="Proteomes" id="UP000310685"/>
    </source>
</evidence>
<evidence type="ECO:0000313" key="4">
    <source>
        <dbReference type="EMBL" id="TIB75728.1"/>
    </source>
</evidence>
<name>A0A4T0LZW8_9BASI</name>
<dbReference type="Proteomes" id="UP000310685">
    <property type="component" value="Unassembled WGS sequence"/>
</dbReference>
<feature type="region of interest" description="Disordered" evidence="2">
    <location>
        <begin position="548"/>
        <end position="594"/>
    </location>
</feature>
<dbReference type="InterPro" id="IPR000504">
    <property type="entry name" value="RRM_dom"/>
</dbReference>
<feature type="compositionally biased region" description="Basic and acidic residues" evidence="2">
    <location>
        <begin position="227"/>
        <end position="236"/>
    </location>
</feature>
<feature type="compositionally biased region" description="Polar residues" evidence="2">
    <location>
        <begin position="237"/>
        <end position="271"/>
    </location>
</feature>
<accession>A0A4T0LZW8</accession>
<sequence length="594" mass="66388">MKPLPKAALFCANLPEQFRDDELKYKLTQLFSKFGKVHHVKLNRDKQNSALSFNFKLHSTQADLALNKSNKLYLKDRLLRVERARVNRSLRICSPSIDSTAIEAFFSRHGEIEFFLAGPSKALVPEESANQGEYVIRFKYRDDCMAAWFNHRQSSLFKLSWAHEVHHDRHNTPPLPLNDTANFPSLTSECSKENEVTLDKNMGALDLAADLSEDVAKSLTLNTRSESFPEMRDHQQPQESPNTPTNMIPSTPQLSPDVNNNANQSMETSYPLTPPTQPLNYDPRPPRKLFRGGHQQSFDDRRGGYRRHSNRPPKSNSGRNPRHYLNMNYMETGPPQTGTYYHGFTHAGQQFNQAYYPAATTPAFIPYPTAINFGQPVYAYPYPMAQTKTNDGLIASNDNEVNVGVGVAAPAVRAGYMTVPPDTHPMAPLRATGFMTTNAGLVPLYSPQDLERWNENLATTNAQQSSKDSPSKDEAPGFPSAGSIPIQQYPMIQQPQPQHLMNVGSVALGLDCVNNNTQRNLSNMPPPRFFGISPPGHLQAYENWECGATQNQPNQGKVHYHDHPQSTQHQNPLVAPNSGFTTGPPGHTPAMRGY</sequence>
<evidence type="ECO:0000259" key="3">
    <source>
        <dbReference type="PROSITE" id="PS50102"/>
    </source>
</evidence>
<keyword evidence="1" id="KW-0694">RNA-binding</keyword>
<dbReference type="InterPro" id="IPR012677">
    <property type="entry name" value="Nucleotide-bd_a/b_plait_sf"/>
</dbReference>
<feature type="region of interest" description="Disordered" evidence="2">
    <location>
        <begin position="224"/>
        <end position="330"/>
    </location>
</feature>
<reference evidence="4 5" key="1">
    <citation type="submission" date="2019-03" db="EMBL/GenBank/DDBJ databases">
        <title>Sequencing 25 genomes of Wallemia mellicola.</title>
        <authorList>
            <person name="Gostincar C."/>
        </authorList>
    </citation>
    <scope>NUCLEOTIDE SEQUENCE [LARGE SCALE GENOMIC DNA]</scope>
    <source>
        <strain evidence="4 5">EXF-6152</strain>
    </source>
</reference>
<dbReference type="SUPFAM" id="SSF54928">
    <property type="entry name" value="RNA-binding domain, RBD"/>
    <property type="match status" value="1"/>
</dbReference>